<sequence>MFSHSPLWSSAFLMHMQVERIQTDKQTDRTGGLTDPPILGSPCPQKKARTHLMQATFVPRHVDAPRSFWNSSPFPPDGCFKSFYIYSYNAIALVLDKVVARLSLLSLELHLTSESLLDIPEHCELLISLFCVFSFPFSFLISFVLLPSFAPSHAVFVHASSLHSLDTMPPHSPNYPIDDLFPFSPSTPTSTSGKNSNNARQDEDRPVPPGAMVQYLWTCHACGCGTFRCNEASVALCIQCRHQVCDGCTTFFGARLLRCVEVEDLLPHHAANPGCTCEQYSKTSRCRTGHPIRRCPAKSGLRRLRYTPYAHPTLVQHCVVTFRPGRDGSPALGTFFALRTRFDRPRTATTTTTTTRAGNETSTPTTTTTTLDCIARSVAAARPTATIPPIYDMLRQPRPGDAALAPRPGISVSTVALARFFATGAASVARTLGLSGRPIVCVRVDPMLAFVAYYLCASFYVVFAEWRNKKKKMVSVRQPPRAAAPE</sequence>
<dbReference type="AlphaFoldDB" id="A0A0A2VFG1"/>
<proteinExistence type="predicted"/>
<protein>
    <submittedName>
        <fullName evidence="3">Uncharacterized protein</fullName>
    </submittedName>
</protein>
<evidence type="ECO:0000313" key="4">
    <source>
        <dbReference type="Proteomes" id="UP000030106"/>
    </source>
</evidence>
<accession>A0A0A2VFG1</accession>
<dbReference type="Proteomes" id="UP000030106">
    <property type="component" value="Unassembled WGS sequence"/>
</dbReference>
<evidence type="ECO:0000313" key="3">
    <source>
        <dbReference type="EMBL" id="KGQ06601.1"/>
    </source>
</evidence>
<name>A0A0A2VFG1_BEABA</name>
<keyword evidence="2" id="KW-0812">Transmembrane</keyword>
<keyword evidence="2" id="KW-0472">Membrane</keyword>
<organism evidence="3 4">
    <name type="scientific">Beauveria bassiana D1-5</name>
    <dbReference type="NCBI Taxonomy" id="1245745"/>
    <lineage>
        <taxon>Eukaryota</taxon>
        <taxon>Fungi</taxon>
        <taxon>Dikarya</taxon>
        <taxon>Ascomycota</taxon>
        <taxon>Pezizomycotina</taxon>
        <taxon>Sordariomycetes</taxon>
        <taxon>Hypocreomycetidae</taxon>
        <taxon>Hypocreales</taxon>
        <taxon>Cordycipitaceae</taxon>
        <taxon>Beauveria</taxon>
    </lineage>
</organism>
<comment type="caution">
    <text evidence="3">The sequence shown here is derived from an EMBL/GenBank/DDBJ whole genome shotgun (WGS) entry which is preliminary data.</text>
</comment>
<gene>
    <name evidence="3" type="ORF">BBAD15_g8069</name>
</gene>
<feature type="transmembrane region" description="Helical" evidence="2">
    <location>
        <begin position="447"/>
        <end position="466"/>
    </location>
</feature>
<keyword evidence="2" id="KW-1133">Transmembrane helix</keyword>
<reference evidence="3 4" key="1">
    <citation type="submission" date="2012-10" db="EMBL/GenBank/DDBJ databases">
        <title>Genome sequencing and analysis of entomopathogenic fungi Beauveria bassiana D1-5.</title>
        <authorList>
            <person name="Li Q."/>
            <person name="Wang L."/>
            <person name="Zhang Z."/>
            <person name="Wang Q."/>
            <person name="Ren J."/>
            <person name="Wang M."/>
            <person name="Xu W."/>
            <person name="Wang J."/>
            <person name="Lu Y."/>
            <person name="Du Q."/>
            <person name="Sun Z."/>
        </authorList>
    </citation>
    <scope>NUCLEOTIDE SEQUENCE [LARGE SCALE GENOMIC DNA]</scope>
    <source>
        <strain evidence="3 4">D1-5</strain>
    </source>
</reference>
<feature type="region of interest" description="Disordered" evidence="1">
    <location>
        <begin position="347"/>
        <end position="367"/>
    </location>
</feature>
<dbReference type="OrthoDB" id="4863243at2759"/>
<evidence type="ECO:0000256" key="1">
    <source>
        <dbReference type="SAM" id="MobiDB-lite"/>
    </source>
</evidence>
<evidence type="ECO:0000256" key="2">
    <source>
        <dbReference type="SAM" id="Phobius"/>
    </source>
</evidence>
<dbReference type="EMBL" id="ANFO01000793">
    <property type="protein sequence ID" value="KGQ06601.1"/>
    <property type="molecule type" value="Genomic_DNA"/>
</dbReference>
<feature type="region of interest" description="Disordered" evidence="1">
    <location>
        <begin position="186"/>
        <end position="207"/>
    </location>
</feature>
<dbReference type="HOGENOM" id="CLU_561378_0_0_1"/>